<keyword evidence="7" id="KW-0863">Zinc-finger</keyword>
<dbReference type="Proteomes" id="UP000187406">
    <property type="component" value="Unassembled WGS sequence"/>
</dbReference>
<dbReference type="EMBL" id="BDDD01001094">
    <property type="protein sequence ID" value="GAV73305.1"/>
    <property type="molecule type" value="Genomic_DNA"/>
</dbReference>
<evidence type="ECO:0000313" key="12">
    <source>
        <dbReference type="Proteomes" id="UP000187406"/>
    </source>
</evidence>
<keyword evidence="6" id="KW-0539">Nucleus</keyword>
<feature type="domain" description="RING-type" evidence="9">
    <location>
        <begin position="196"/>
        <end position="243"/>
    </location>
</feature>
<comment type="subcellular location">
    <subcellularLocation>
        <location evidence="1">Nucleus</location>
    </subcellularLocation>
</comment>
<evidence type="ECO:0000256" key="3">
    <source>
        <dbReference type="ARBA" id="ARBA00022723"/>
    </source>
</evidence>
<name>A0A1Q3BZ56_CEPFO</name>
<dbReference type="GO" id="GO:0000785">
    <property type="term" value="C:chromatin"/>
    <property type="evidence" value="ECO:0007669"/>
    <property type="project" value="TreeGrafter"/>
</dbReference>
<dbReference type="FunCoup" id="A0A1Q3BZ56">
    <property type="interactions" value="189"/>
</dbReference>
<protein>
    <submittedName>
        <fullName evidence="11">JmjC domain-containing protein</fullName>
    </submittedName>
</protein>
<evidence type="ECO:0000256" key="1">
    <source>
        <dbReference type="ARBA" id="ARBA00004123"/>
    </source>
</evidence>
<dbReference type="GO" id="GO:0032454">
    <property type="term" value="F:histone H3K9 demethylase activity"/>
    <property type="evidence" value="ECO:0007669"/>
    <property type="project" value="InterPro"/>
</dbReference>
<comment type="caution">
    <text evidence="11">The sequence shown here is derived from an EMBL/GenBank/DDBJ whole genome shotgun (WGS) entry which is preliminary data.</text>
</comment>
<dbReference type="Pfam" id="PF10497">
    <property type="entry name" value="zf-4CXXC_R1"/>
    <property type="match status" value="1"/>
</dbReference>
<dbReference type="PANTHER" id="PTHR12549">
    <property type="entry name" value="JMJC DOMAIN-CONTAINING HISTONE DEMETHYLATION PROTEIN"/>
    <property type="match status" value="1"/>
</dbReference>
<evidence type="ECO:0000256" key="4">
    <source>
        <dbReference type="ARBA" id="ARBA00023015"/>
    </source>
</evidence>
<keyword evidence="12" id="KW-1185">Reference proteome</keyword>
<keyword evidence="7" id="KW-0862">Zinc</keyword>
<dbReference type="STRING" id="3775.A0A1Q3BZ56"/>
<evidence type="ECO:0000256" key="6">
    <source>
        <dbReference type="ARBA" id="ARBA00023242"/>
    </source>
</evidence>
<evidence type="ECO:0000259" key="10">
    <source>
        <dbReference type="PROSITE" id="PS51184"/>
    </source>
</evidence>
<keyword evidence="5" id="KW-0804">Transcription</keyword>
<evidence type="ECO:0000259" key="9">
    <source>
        <dbReference type="PROSITE" id="PS50089"/>
    </source>
</evidence>
<dbReference type="InterPro" id="IPR018866">
    <property type="entry name" value="Znf-4CXXC_R1"/>
</dbReference>
<comment type="similarity">
    <text evidence="2">Belongs to the JARID1 histone demethylase family.</text>
</comment>
<sequence>MAAMIAKQEGFNWYPSGKKPRMQEGSSVSWLTTKKRAKNVQYENKKEALEEEENDNVWPCPKRRKNTFKKRKVTQELDFLKGKGFPRKRRSAFNKKSCLKDEVSQDDLDDSEDYREEMVLIKMREHKRNRNIISKVAKRNTIAREKHNDSVECLSTSSLSLSPGSSVSVLKSDDDSNNKSATRNTKQAKRKENLKCHQCMKDDRIIVVPCTMCKSKMYCIQCIKQWYPQIPEEDIAKQCPFCRRNCNCNMCLHSSGLIKTSAREITDDKKVHHLNYLIKSLLPFLKEFHDLQTEEKNIEASIQGKLPFEVIIPETLCYNDERVYCNHCATSIVDLHRSCPKCSFELCLSCCQEIRKGSLSGCAEVKFQYVDRGCNYIHGGDPLPESHLFQPPKDHIKPSSVQWSANIDGSITCAPKEMGGCGDSVLELKRIFPGQWISNLEAKAEDLLTICETSQMVLKNNCTKEGEENLQKLASREGSDDNCLCYPASKSILKDKELFHFQKHWTKGEPVIVPNALENATGLSWEPMVMWRALCDNVDTAASTKMSEVKAIDCLANCEVEINTHQFFKGYIQGRRYENFWPEMLKLKDWPPSDKFEDFLPRHCDEFICALPFQEYCDPRAGILNLAVKIPPGVLKPDLGPKTYIAYGVAEELGRGDSVTKLHCDMSDAVNILTHTAEVVLTEEQFSAIENLKRKHRAQDENERQEREKLYHSLKKLEDSNYHKEMNRDPDKHPTEVNELETFSDKLVGAAVPGIFTETKMEETGGALWDIFRREDVPKLDAYLRNHSTEFRHTYCSPVEQVIHPIHDQSFYLNSEHKKKLKEEFGVEPWTFVQKLGEAVFIPAGCPHQVRNLKSCTKVAVDFVSPENIKECLRLTEEFRRLPKDHKCKADKLEIKKMILYAVDQATQDLETFLKELNRL</sequence>
<evidence type="ECO:0000256" key="8">
    <source>
        <dbReference type="SAM" id="MobiDB-lite"/>
    </source>
</evidence>
<organism evidence="11 12">
    <name type="scientific">Cephalotus follicularis</name>
    <name type="common">Albany pitcher plant</name>
    <dbReference type="NCBI Taxonomy" id="3775"/>
    <lineage>
        <taxon>Eukaryota</taxon>
        <taxon>Viridiplantae</taxon>
        <taxon>Streptophyta</taxon>
        <taxon>Embryophyta</taxon>
        <taxon>Tracheophyta</taxon>
        <taxon>Spermatophyta</taxon>
        <taxon>Magnoliopsida</taxon>
        <taxon>eudicotyledons</taxon>
        <taxon>Gunneridae</taxon>
        <taxon>Pentapetalae</taxon>
        <taxon>rosids</taxon>
        <taxon>fabids</taxon>
        <taxon>Oxalidales</taxon>
        <taxon>Cephalotaceae</taxon>
        <taxon>Cephalotus</taxon>
    </lineage>
</organism>
<gene>
    <name evidence="11" type="ORF">CFOL_v3_16791</name>
</gene>
<dbReference type="GO" id="GO:0031490">
    <property type="term" value="F:chromatin DNA binding"/>
    <property type="evidence" value="ECO:0007669"/>
    <property type="project" value="TreeGrafter"/>
</dbReference>
<dbReference type="GO" id="GO:0000118">
    <property type="term" value="C:histone deacetylase complex"/>
    <property type="evidence" value="ECO:0007669"/>
    <property type="project" value="TreeGrafter"/>
</dbReference>
<evidence type="ECO:0000313" key="11">
    <source>
        <dbReference type="EMBL" id="GAV73305.1"/>
    </source>
</evidence>
<dbReference type="GO" id="GO:0003712">
    <property type="term" value="F:transcription coregulator activity"/>
    <property type="evidence" value="ECO:0007669"/>
    <property type="project" value="TreeGrafter"/>
</dbReference>
<reference evidence="12" key="1">
    <citation type="submission" date="2016-04" db="EMBL/GenBank/DDBJ databases">
        <title>Cephalotus genome sequencing.</title>
        <authorList>
            <person name="Fukushima K."/>
            <person name="Hasebe M."/>
            <person name="Fang X."/>
        </authorList>
    </citation>
    <scope>NUCLEOTIDE SEQUENCE [LARGE SCALE GENOMIC DNA]</scope>
    <source>
        <strain evidence="12">cv. St1</strain>
    </source>
</reference>
<dbReference type="AlphaFoldDB" id="A0A1Q3BZ56"/>
<feature type="region of interest" description="Disordered" evidence="8">
    <location>
        <begin position="1"/>
        <end position="28"/>
    </location>
</feature>
<dbReference type="SMART" id="SM00558">
    <property type="entry name" value="JmjC"/>
    <property type="match status" value="1"/>
</dbReference>
<dbReference type="InterPro" id="IPR003347">
    <property type="entry name" value="JmjC_dom"/>
</dbReference>
<dbReference type="SUPFAM" id="SSF51197">
    <property type="entry name" value="Clavaminate synthase-like"/>
    <property type="match status" value="1"/>
</dbReference>
<proteinExistence type="inferred from homology"/>
<accession>A0A1Q3BZ56</accession>
<dbReference type="InterPro" id="IPR045109">
    <property type="entry name" value="LSDs-like"/>
</dbReference>
<feature type="region of interest" description="Disordered" evidence="8">
    <location>
        <begin position="157"/>
        <end position="187"/>
    </location>
</feature>
<dbReference type="GO" id="GO:0006357">
    <property type="term" value="P:regulation of transcription by RNA polymerase II"/>
    <property type="evidence" value="ECO:0007669"/>
    <property type="project" value="TreeGrafter"/>
</dbReference>
<feature type="domain" description="JmjC" evidence="10">
    <location>
        <begin position="619"/>
        <end position="880"/>
    </location>
</feature>
<dbReference type="PROSITE" id="PS50089">
    <property type="entry name" value="ZF_RING_2"/>
    <property type="match status" value="1"/>
</dbReference>
<dbReference type="Gene3D" id="2.60.120.650">
    <property type="entry name" value="Cupin"/>
    <property type="match status" value="1"/>
</dbReference>
<dbReference type="InParanoid" id="A0A1Q3BZ56"/>
<dbReference type="OrthoDB" id="1667110at2759"/>
<dbReference type="InterPro" id="IPR001841">
    <property type="entry name" value="Znf_RING"/>
</dbReference>
<dbReference type="PANTHER" id="PTHR12549:SF37">
    <property type="entry name" value="LYSINE-SPECIFIC DEMETHYLASE JMJ26"/>
    <property type="match status" value="1"/>
</dbReference>
<feature type="compositionally biased region" description="Low complexity" evidence="8">
    <location>
        <begin position="157"/>
        <end position="170"/>
    </location>
</feature>
<dbReference type="PROSITE" id="PS51184">
    <property type="entry name" value="JMJC"/>
    <property type="match status" value="1"/>
</dbReference>
<keyword evidence="4" id="KW-0805">Transcription regulation</keyword>
<evidence type="ECO:0000256" key="2">
    <source>
        <dbReference type="ARBA" id="ARBA00006801"/>
    </source>
</evidence>
<keyword evidence="3" id="KW-0479">Metal-binding</keyword>
<dbReference type="Pfam" id="PF02373">
    <property type="entry name" value="JmjC"/>
    <property type="match status" value="1"/>
</dbReference>
<dbReference type="GO" id="GO:0008270">
    <property type="term" value="F:zinc ion binding"/>
    <property type="evidence" value="ECO:0007669"/>
    <property type="project" value="UniProtKB-KW"/>
</dbReference>
<evidence type="ECO:0000256" key="5">
    <source>
        <dbReference type="ARBA" id="ARBA00023163"/>
    </source>
</evidence>
<evidence type="ECO:0000256" key="7">
    <source>
        <dbReference type="PROSITE-ProRule" id="PRU00175"/>
    </source>
</evidence>